<dbReference type="EMBL" id="JABUMX010000001">
    <property type="protein sequence ID" value="NTS29756.1"/>
    <property type="molecule type" value="Genomic_DNA"/>
</dbReference>
<evidence type="ECO:0000313" key="2">
    <source>
        <dbReference type="EMBL" id="NTS29756.1"/>
    </source>
</evidence>
<dbReference type="Gene3D" id="2.30.30.40">
    <property type="entry name" value="SH3 Domains"/>
    <property type="match status" value="1"/>
</dbReference>
<name>A0A849VKE9_9HYPH</name>
<accession>A0A849VKE9</accession>
<evidence type="ECO:0000259" key="1">
    <source>
        <dbReference type="Pfam" id="PF08239"/>
    </source>
</evidence>
<dbReference type="SUPFAM" id="SSF52096">
    <property type="entry name" value="ClpP/crotonase"/>
    <property type="match status" value="1"/>
</dbReference>
<evidence type="ECO:0000313" key="3">
    <source>
        <dbReference type="Proteomes" id="UP000550508"/>
    </source>
</evidence>
<sequence length="397" mass="43192">MKWVRVGGHLQTMLLALGVVGAGTSVATALTFKSGELTNGIKYIAVQGEFEFDENLAPFAQLVKQTDPIFVSFNSPGGNPVKAMELGRLIRILNLATYQPRGSVECASACALAFLGGVVRMAEPGAIGVHKSSFSGSANLNLDAAVSQIQHVTAETISYMTEMGVDPALLELSLKYEKDDIRYLSKSEMTAYRVTTPMPSGDQNVASDQNIAPPAPTQLPAPRTTAALPDSSIPAIDARFEIPLARTGKVRHPEGSEFLRASTDQASQKLGMVKNGDPVSILNVYDRWYYVNVRGQTGYLHHNWVKVDQFVSMPFNNRYIQIASFDNYLETQAYMAKSSMRLTAYYATNHWFAVTLSGTYPAKRAAEALKVMKSNGSIPDDAFMTVGNTYVGKACCE</sequence>
<feature type="domain" description="SH3b" evidence="1">
    <location>
        <begin position="258"/>
        <end position="305"/>
    </location>
</feature>
<dbReference type="InterPro" id="IPR003646">
    <property type="entry name" value="SH3-like_bac-type"/>
</dbReference>
<protein>
    <submittedName>
        <fullName evidence="2">SH3 domain-containing protein</fullName>
    </submittedName>
</protein>
<keyword evidence="3" id="KW-1185">Reference proteome</keyword>
<proteinExistence type="predicted"/>
<reference evidence="2 3" key="1">
    <citation type="submission" date="2020-05" db="EMBL/GenBank/DDBJ databases">
        <authorList>
            <person name="Kim M.K."/>
        </authorList>
    </citation>
    <scope>NUCLEOTIDE SEQUENCE [LARGE SCALE GENOMIC DNA]</scope>
    <source>
        <strain evidence="2 3">BT25</strain>
    </source>
</reference>
<comment type="caution">
    <text evidence="2">The sequence shown here is derived from an EMBL/GenBank/DDBJ whole genome shotgun (WGS) entry which is preliminary data.</text>
</comment>
<dbReference type="Proteomes" id="UP000550508">
    <property type="component" value="Unassembled WGS sequence"/>
</dbReference>
<organism evidence="2 3">
    <name type="scientific">Phyllobacterium pellucidum</name>
    <dbReference type="NCBI Taxonomy" id="2740464"/>
    <lineage>
        <taxon>Bacteria</taxon>
        <taxon>Pseudomonadati</taxon>
        <taxon>Pseudomonadota</taxon>
        <taxon>Alphaproteobacteria</taxon>
        <taxon>Hyphomicrobiales</taxon>
        <taxon>Phyllobacteriaceae</taxon>
        <taxon>Phyllobacterium</taxon>
    </lineage>
</organism>
<dbReference type="Pfam" id="PF08239">
    <property type="entry name" value="SH3_3"/>
    <property type="match status" value="1"/>
</dbReference>
<gene>
    <name evidence="2" type="ORF">HQ945_00670</name>
</gene>
<dbReference type="Gene3D" id="3.90.226.10">
    <property type="entry name" value="2-enoyl-CoA Hydratase, Chain A, domain 1"/>
    <property type="match status" value="1"/>
</dbReference>
<dbReference type="RefSeq" id="WP_174207535.1">
    <property type="nucleotide sequence ID" value="NZ_JABUMX010000001.1"/>
</dbReference>
<dbReference type="InterPro" id="IPR029045">
    <property type="entry name" value="ClpP/crotonase-like_dom_sf"/>
</dbReference>
<dbReference type="AlphaFoldDB" id="A0A849VKE9"/>